<comment type="similarity">
    <text evidence="10 13">Belongs to the malate synthase family. GlcB subfamily.</text>
</comment>
<dbReference type="Pfam" id="PF01274">
    <property type="entry name" value="MS_TIM-barrel"/>
    <property type="match status" value="1"/>
</dbReference>
<keyword evidence="5 10" id="KW-0808">Transferase</keyword>
<feature type="binding site" evidence="10">
    <location>
        <position position="276"/>
    </location>
    <ligand>
        <name>acetyl-CoA</name>
        <dbReference type="ChEBI" id="CHEBI:57288"/>
    </ligand>
</feature>
<feature type="binding site" evidence="10">
    <location>
        <begin position="457"/>
        <end position="460"/>
    </location>
    <ligand>
        <name>glyoxylate</name>
        <dbReference type="ChEBI" id="CHEBI:36655"/>
    </ligand>
</feature>
<evidence type="ECO:0000256" key="8">
    <source>
        <dbReference type="ARBA" id="ARBA00023097"/>
    </source>
</evidence>
<dbReference type="GO" id="GO:0005829">
    <property type="term" value="C:cytosol"/>
    <property type="evidence" value="ECO:0007669"/>
    <property type="project" value="TreeGrafter"/>
</dbReference>
<evidence type="ECO:0000256" key="11">
    <source>
        <dbReference type="NCBIfam" id="TIGR01345"/>
    </source>
</evidence>
<dbReference type="Pfam" id="PF20658">
    <property type="entry name" value="MSG_insertion"/>
    <property type="match status" value="1"/>
</dbReference>
<keyword evidence="3 10" id="KW-0963">Cytoplasm</keyword>
<dbReference type="AlphaFoldDB" id="A0A6S6PIM5"/>
<comment type="subunit">
    <text evidence="10">Monomer.</text>
</comment>
<evidence type="ECO:0000259" key="17">
    <source>
        <dbReference type="Pfam" id="PF20658"/>
    </source>
</evidence>
<feature type="active site" description="Proton acceptor" evidence="10 12">
    <location>
        <position position="340"/>
    </location>
</feature>
<evidence type="ECO:0000313" key="19">
    <source>
        <dbReference type="EMBL" id="BCI67169.1"/>
    </source>
</evidence>
<evidence type="ECO:0000256" key="12">
    <source>
        <dbReference type="PIRSR" id="PIRSR601465-50"/>
    </source>
</evidence>
<comment type="caution">
    <text evidence="10">Lacks conserved residue(s) required for the propagation of feature annotation.</text>
</comment>
<evidence type="ECO:0000256" key="14">
    <source>
        <dbReference type="SAM" id="MobiDB-lite"/>
    </source>
</evidence>
<protein>
    <recommendedName>
        <fullName evidence="10 11">Malate synthase G</fullName>
        <ecNumber evidence="10 11">2.3.3.9</ecNumber>
    </recommendedName>
</protein>
<keyword evidence="8 10" id="KW-0558">Oxidation</keyword>
<feature type="modified residue" description="Cysteine sulfenic acid (-SOH)" evidence="10">
    <location>
        <position position="621"/>
    </location>
</feature>
<dbReference type="InterPro" id="IPR044856">
    <property type="entry name" value="Malate_synth_C_sf"/>
</dbReference>
<feature type="binding site" evidence="10">
    <location>
        <position position="460"/>
    </location>
    <ligand>
        <name>Mg(2+)</name>
        <dbReference type="ChEBI" id="CHEBI:18420"/>
    </ligand>
</feature>
<dbReference type="EMBL" id="AP023326">
    <property type="protein sequence ID" value="BCI67169.1"/>
    <property type="molecule type" value="Genomic_DNA"/>
</dbReference>
<evidence type="ECO:0000256" key="3">
    <source>
        <dbReference type="ARBA" id="ARBA00022490"/>
    </source>
</evidence>
<dbReference type="InterPro" id="IPR046363">
    <property type="entry name" value="MS_N_TIM-barrel_dom"/>
</dbReference>
<feature type="active site" description="Proton donor" evidence="10 12">
    <location>
        <position position="635"/>
    </location>
</feature>
<dbReference type="EC" id="2.3.3.9" evidence="10 11"/>
<evidence type="ECO:0000259" key="18">
    <source>
        <dbReference type="Pfam" id="PF20659"/>
    </source>
</evidence>
<evidence type="ECO:0000256" key="4">
    <source>
        <dbReference type="ARBA" id="ARBA00022532"/>
    </source>
</evidence>
<comment type="function">
    <text evidence="10">Involved in the glycolate utilization. Catalyzes the condensation and subsequent hydrolysis of acetyl-coenzyme A (acetyl-CoA) and glyoxylate to form malate and CoA.</text>
</comment>
<dbReference type="Pfam" id="PF20656">
    <property type="entry name" value="MS_N"/>
    <property type="match status" value="1"/>
</dbReference>
<feature type="domain" description="Malate synthase G alpha-beta insertion" evidence="17">
    <location>
        <begin position="160"/>
        <end position="235"/>
    </location>
</feature>
<evidence type="ECO:0000256" key="9">
    <source>
        <dbReference type="ARBA" id="ARBA00047918"/>
    </source>
</evidence>
<dbReference type="PANTHER" id="PTHR42739">
    <property type="entry name" value="MALATE SYNTHASE G"/>
    <property type="match status" value="1"/>
</dbReference>
<dbReference type="InterPro" id="IPR048356">
    <property type="entry name" value="MS_N"/>
</dbReference>
<feature type="compositionally biased region" description="Basic residues" evidence="14">
    <location>
        <begin position="716"/>
        <end position="725"/>
    </location>
</feature>
<keyword evidence="4 10" id="KW-0816">Tricarboxylic acid cycle</keyword>
<dbReference type="UniPathway" id="UPA00703">
    <property type="reaction ID" value="UER00720"/>
</dbReference>
<name>A0A6S6PIM5_ACEAC</name>
<dbReference type="SUPFAM" id="SSF51645">
    <property type="entry name" value="Malate synthase G"/>
    <property type="match status" value="1"/>
</dbReference>
<feature type="domain" description="Malate synthase N-terminal" evidence="16">
    <location>
        <begin position="20"/>
        <end position="68"/>
    </location>
</feature>
<feature type="binding site" evidence="10">
    <location>
        <position position="313"/>
    </location>
    <ligand>
        <name>acetyl-CoA</name>
        <dbReference type="ChEBI" id="CHEBI:57288"/>
    </ligand>
</feature>
<feature type="binding site" evidence="10">
    <location>
        <position position="432"/>
    </location>
    <ligand>
        <name>glyoxylate</name>
        <dbReference type="ChEBI" id="CHEBI:36655"/>
    </ligand>
</feature>
<evidence type="ECO:0000259" key="16">
    <source>
        <dbReference type="Pfam" id="PF20656"/>
    </source>
</evidence>
<dbReference type="Pfam" id="PF20659">
    <property type="entry name" value="MS_C"/>
    <property type="match status" value="1"/>
</dbReference>
<reference evidence="19 20" key="1">
    <citation type="submission" date="2020-07" db="EMBL/GenBank/DDBJ databases">
        <title>Complete Genome Sequence of an acetic acid bacterium, Acetobacter aceti JCM20276.</title>
        <authorList>
            <person name="Hirose Y."/>
            <person name="Mihara H."/>
        </authorList>
    </citation>
    <scope>NUCLEOTIDE SEQUENCE [LARGE SCALE GENOMIC DNA]</scope>
    <source>
        <strain evidence="19 20">JCM20276</strain>
    </source>
</reference>
<feature type="binding site" evidence="10">
    <location>
        <position position="340"/>
    </location>
    <ligand>
        <name>glyoxylate</name>
        <dbReference type="ChEBI" id="CHEBI:36655"/>
    </ligand>
</feature>
<feature type="compositionally biased region" description="Acidic residues" evidence="14">
    <location>
        <begin position="732"/>
        <end position="741"/>
    </location>
</feature>
<comment type="pathway">
    <text evidence="10 13">Carbohydrate metabolism; glyoxylate cycle; (S)-malate from isocitrate: step 2/2.</text>
</comment>
<keyword evidence="7 10" id="KW-0460">Magnesium</keyword>
<feature type="domain" description="Malate synthase C-terminal" evidence="18">
    <location>
        <begin position="595"/>
        <end position="678"/>
    </location>
</feature>
<keyword evidence="6 10" id="KW-0479">Metal-binding</keyword>
<evidence type="ECO:0000256" key="2">
    <source>
        <dbReference type="ARBA" id="ARBA00022435"/>
    </source>
</evidence>
<dbReference type="InterPro" id="IPR001465">
    <property type="entry name" value="Malate_synthase_TIM"/>
</dbReference>
<dbReference type="PANTHER" id="PTHR42739:SF1">
    <property type="entry name" value="MALATE SYNTHASE G"/>
    <property type="match status" value="1"/>
</dbReference>
<dbReference type="GO" id="GO:0006099">
    <property type="term" value="P:tricarboxylic acid cycle"/>
    <property type="evidence" value="ECO:0007669"/>
    <property type="project" value="UniProtKB-KW"/>
</dbReference>
<organism evidence="19 20">
    <name type="scientific">Acetobacter aceti</name>
    <dbReference type="NCBI Taxonomy" id="435"/>
    <lineage>
        <taxon>Bacteria</taxon>
        <taxon>Pseudomonadati</taxon>
        <taxon>Pseudomonadota</taxon>
        <taxon>Alphaproteobacteria</taxon>
        <taxon>Acetobacterales</taxon>
        <taxon>Acetobacteraceae</taxon>
        <taxon>Acetobacter</taxon>
        <taxon>Acetobacter subgen. Acetobacter</taxon>
    </lineage>
</organism>
<evidence type="ECO:0000256" key="6">
    <source>
        <dbReference type="ARBA" id="ARBA00022723"/>
    </source>
</evidence>
<evidence type="ECO:0000256" key="1">
    <source>
        <dbReference type="ARBA" id="ARBA00001946"/>
    </source>
</evidence>
<dbReference type="GO" id="GO:0006097">
    <property type="term" value="P:glyoxylate cycle"/>
    <property type="evidence" value="ECO:0007669"/>
    <property type="project" value="UniProtKB-UniRule"/>
</dbReference>
<dbReference type="GO" id="GO:0009436">
    <property type="term" value="P:glyoxylate catabolic process"/>
    <property type="evidence" value="ECO:0007669"/>
    <property type="project" value="TreeGrafter"/>
</dbReference>
<comment type="catalytic activity">
    <reaction evidence="9 10 13">
        <text>glyoxylate + acetyl-CoA + H2O = (S)-malate + CoA + H(+)</text>
        <dbReference type="Rhea" id="RHEA:18181"/>
        <dbReference type="ChEBI" id="CHEBI:15377"/>
        <dbReference type="ChEBI" id="CHEBI:15378"/>
        <dbReference type="ChEBI" id="CHEBI:15589"/>
        <dbReference type="ChEBI" id="CHEBI:36655"/>
        <dbReference type="ChEBI" id="CHEBI:57287"/>
        <dbReference type="ChEBI" id="CHEBI:57288"/>
        <dbReference type="EC" id="2.3.3.9"/>
    </reaction>
</comment>
<feature type="binding site" evidence="10">
    <location>
        <position position="545"/>
    </location>
    <ligand>
        <name>acetyl-CoA</name>
        <dbReference type="ChEBI" id="CHEBI:57288"/>
    </ligand>
</feature>
<dbReference type="GO" id="GO:0000287">
    <property type="term" value="F:magnesium ion binding"/>
    <property type="evidence" value="ECO:0007669"/>
    <property type="project" value="TreeGrafter"/>
</dbReference>
<feature type="region of interest" description="Disordered" evidence="14">
    <location>
        <begin position="716"/>
        <end position="741"/>
    </location>
</feature>
<dbReference type="Proteomes" id="UP000515220">
    <property type="component" value="Chromosome"/>
</dbReference>
<evidence type="ECO:0000256" key="5">
    <source>
        <dbReference type="ARBA" id="ARBA00022679"/>
    </source>
</evidence>
<dbReference type="InterPro" id="IPR048355">
    <property type="entry name" value="MS_C"/>
</dbReference>
<accession>A0A6S6PIM5</accession>
<comment type="cofactor">
    <cofactor evidence="1 10">
        <name>Mg(2+)</name>
        <dbReference type="ChEBI" id="CHEBI:18420"/>
    </cofactor>
</comment>
<feature type="binding site" evidence="10">
    <location>
        <position position="118"/>
    </location>
    <ligand>
        <name>acetyl-CoA</name>
        <dbReference type="ChEBI" id="CHEBI:57288"/>
    </ligand>
</feature>
<evidence type="ECO:0000313" key="20">
    <source>
        <dbReference type="Proteomes" id="UP000515220"/>
    </source>
</evidence>
<dbReference type="InterPro" id="IPR011076">
    <property type="entry name" value="Malate_synth_sf"/>
</dbReference>
<feature type="domain" description="Malate synthase TIM barrel" evidence="15">
    <location>
        <begin position="337"/>
        <end position="572"/>
    </location>
</feature>
<feature type="binding site" evidence="10">
    <location>
        <position position="432"/>
    </location>
    <ligand>
        <name>Mg(2+)</name>
        <dbReference type="ChEBI" id="CHEBI:18420"/>
    </ligand>
</feature>
<dbReference type="NCBIfam" id="NF002825">
    <property type="entry name" value="PRK02999.1"/>
    <property type="match status" value="1"/>
</dbReference>
<dbReference type="InterPro" id="IPR006253">
    <property type="entry name" value="Malate_synthG"/>
</dbReference>
<evidence type="ECO:0000259" key="15">
    <source>
        <dbReference type="Pfam" id="PF01274"/>
    </source>
</evidence>
<comment type="subcellular location">
    <subcellularLocation>
        <location evidence="10 13">Cytoplasm</location>
    </subcellularLocation>
</comment>
<evidence type="ECO:0000256" key="7">
    <source>
        <dbReference type="ARBA" id="ARBA00022842"/>
    </source>
</evidence>
<sequence length="741" mass="81459">MTMTTHIQIEGISIDRGLHTFVNTEVLPETGVSPETFWAGVSGLVAEYSPKVRHALAQRDRLQKAIDNFLIGSSGTDMHLRTRFMREIGYVEELPPKFTVSTQNVDAEIGRIAGPQLVVPVNNARYALNAANARWGSLYDALYGTDALPQTPPFQSGTEYNPLRGRIVVRRAKLFLDETVPLLIGSHADAVSYYVHHGELHAKLECGRTTGLKHPTQFAGFAGAPGEPRAVLFNNRGLHIELKIDRSSPIGSVDKAGIADVIVEAAMSTIMDCEDSVAAVDAQDKVLVYRNWLGLMRGTLTAAVPRNGQVTNRSLAQDRTYTAPDGAPLTLHGRSLMLVRTVGHHMFTDMVLDAEGNETPEGVIDASILSAIALHDLRGNSPVRNSRMGSIYLVRPKMHGSQEVALSDAIFTSVEEILSLPRNTLKMGIMDEERRTSCNLAACINAARERVFFINTGFLDRTGDEIHTCMKAGPVVRKGDMKKEPWIKAYEQRNVAIGLECGLGIGPRGHGQIGKGMWAIPDRMADMLEQKGAQMRAGASTAWIPSPTAATLHALHYHQVDVMEVQKELKYHAPLPMEDLLSLPLAQGAHWSEEEIAAELDTNLQSILGYVVRWVDMGVGCSRVPDLNNVGLMEDRATLRISSQHVANWLMHGVVSEAQVEAALIRMARMVDEQNQDEAGYIPLSTHQDGPAFMAARELVFDGARQPNGYTESILHRRRREAKSRHSIEGVSQEDMEFAAD</sequence>
<evidence type="ECO:0000256" key="13">
    <source>
        <dbReference type="RuleBase" id="RU003572"/>
    </source>
</evidence>
<dbReference type="InterPro" id="IPR048357">
    <property type="entry name" value="MSG_insertion"/>
</dbReference>
<keyword evidence="2 10" id="KW-0329">Glyoxylate bypass</keyword>
<gene>
    <name evidence="10 19" type="primary">glcB</name>
    <name evidence="19" type="ORF">AAJCM20276_17930</name>
</gene>
<proteinExistence type="inferred from homology"/>
<feature type="binding site" evidence="10">
    <location>
        <begin position="125"/>
        <end position="126"/>
    </location>
    <ligand>
        <name>acetyl-CoA</name>
        <dbReference type="ChEBI" id="CHEBI:57288"/>
    </ligand>
</feature>
<dbReference type="HAMAP" id="MF_00641">
    <property type="entry name" value="Malate_synth_G"/>
    <property type="match status" value="1"/>
</dbReference>
<dbReference type="Gene3D" id="1.20.1220.12">
    <property type="entry name" value="Malate synthase, domain III"/>
    <property type="match status" value="1"/>
</dbReference>
<dbReference type="Gene3D" id="3.20.20.360">
    <property type="entry name" value="Malate synthase, domain 3"/>
    <property type="match status" value="2"/>
</dbReference>
<dbReference type="NCBIfam" id="TIGR01345">
    <property type="entry name" value="malate_syn_G"/>
    <property type="match status" value="1"/>
</dbReference>
<dbReference type="GO" id="GO:0004474">
    <property type="term" value="F:malate synthase activity"/>
    <property type="evidence" value="ECO:0007669"/>
    <property type="project" value="UniProtKB-UniRule"/>
</dbReference>
<evidence type="ECO:0000256" key="10">
    <source>
        <dbReference type="HAMAP-Rule" id="MF_00641"/>
    </source>
</evidence>